<evidence type="ECO:0000313" key="2">
    <source>
        <dbReference type="Proteomes" id="UP000324022"/>
    </source>
</evidence>
<organism evidence="1 2">
    <name type="scientific">Ustilago trichophora</name>
    <dbReference type="NCBI Taxonomy" id="86804"/>
    <lineage>
        <taxon>Eukaryota</taxon>
        <taxon>Fungi</taxon>
        <taxon>Dikarya</taxon>
        <taxon>Basidiomycota</taxon>
        <taxon>Ustilaginomycotina</taxon>
        <taxon>Ustilaginomycetes</taxon>
        <taxon>Ustilaginales</taxon>
        <taxon>Ustilaginaceae</taxon>
        <taxon>Ustilago</taxon>
    </lineage>
</organism>
<dbReference type="Proteomes" id="UP000324022">
    <property type="component" value="Unassembled WGS sequence"/>
</dbReference>
<protein>
    <submittedName>
        <fullName evidence="1">Uncharacterized protein</fullName>
    </submittedName>
</protein>
<proteinExistence type="predicted"/>
<accession>A0A5C3EG39</accession>
<evidence type="ECO:0000313" key="1">
    <source>
        <dbReference type="EMBL" id="SPO29644.1"/>
    </source>
</evidence>
<gene>
    <name evidence="1" type="ORF">UTRI_05466</name>
</gene>
<reference evidence="1 2" key="1">
    <citation type="submission" date="2018-03" db="EMBL/GenBank/DDBJ databases">
        <authorList>
            <person name="Guldener U."/>
        </authorList>
    </citation>
    <scope>NUCLEOTIDE SEQUENCE [LARGE SCALE GENOMIC DNA]</scope>
    <source>
        <strain evidence="1 2">NBRC100155</strain>
    </source>
</reference>
<keyword evidence="2" id="KW-1185">Reference proteome</keyword>
<sequence length="114" mass="12877">MISRRVWRAGQGCLQGLLYCSQVFRCPAEHTEVKRTPKVKLQPSVWMFGRSTNEDNCGLPLEGLGDRVYHAIFPALEVGGIYALSYDRWDLIFDVHIGYIAVHRSSLAPREAIA</sequence>
<name>A0A5C3EG39_9BASI</name>
<dbReference type="EMBL" id="OOIN01000029">
    <property type="protein sequence ID" value="SPO29644.1"/>
    <property type="molecule type" value="Genomic_DNA"/>
</dbReference>
<dbReference type="AlphaFoldDB" id="A0A5C3EG39"/>